<dbReference type="InterPro" id="IPR000847">
    <property type="entry name" value="LysR_HTH_N"/>
</dbReference>
<keyword evidence="4" id="KW-0804">Transcription</keyword>
<comment type="similarity">
    <text evidence="1">Belongs to the LysR transcriptional regulatory family.</text>
</comment>
<dbReference type="SUPFAM" id="SSF53850">
    <property type="entry name" value="Periplasmic binding protein-like II"/>
    <property type="match status" value="1"/>
</dbReference>
<dbReference type="EMBL" id="AMRG01000005">
    <property type="protein sequence ID" value="EKE84445.1"/>
    <property type="molecule type" value="Genomic_DNA"/>
</dbReference>
<dbReference type="FunFam" id="3.40.190.290:FF:000001">
    <property type="entry name" value="Transcriptional regulator, LysR family"/>
    <property type="match status" value="1"/>
</dbReference>
<dbReference type="InterPro" id="IPR005119">
    <property type="entry name" value="LysR_subst-bd"/>
</dbReference>
<dbReference type="STRING" id="740709.A10D4_05237"/>
<organism evidence="6 7">
    <name type="scientific">Idiomarina xiamenensis 10-D-4</name>
    <dbReference type="NCBI Taxonomy" id="740709"/>
    <lineage>
        <taxon>Bacteria</taxon>
        <taxon>Pseudomonadati</taxon>
        <taxon>Pseudomonadota</taxon>
        <taxon>Gammaproteobacteria</taxon>
        <taxon>Alteromonadales</taxon>
        <taxon>Idiomarinaceae</taxon>
        <taxon>Idiomarina</taxon>
    </lineage>
</organism>
<dbReference type="SUPFAM" id="SSF46785">
    <property type="entry name" value="Winged helix' DNA-binding domain"/>
    <property type="match status" value="1"/>
</dbReference>
<dbReference type="PRINTS" id="PR00039">
    <property type="entry name" value="HTHLYSR"/>
</dbReference>
<evidence type="ECO:0000256" key="1">
    <source>
        <dbReference type="ARBA" id="ARBA00009437"/>
    </source>
</evidence>
<dbReference type="PANTHER" id="PTHR30537:SF5">
    <property type="entry name" value="HTH-TYPE TRANSCRIPTIONAL ACTIVATOR TTDR-RELATED"/>
    <property type="match status" value="1"/>
</dbReference>
<evidence type="ECO:0000313" key="7">
    <source>
        <dbReference type="Proteomes" id="UP000014115"/>
    </source>
</evidence>
<dbReference type="Pfam" id="PF00126">
    <property type="entry name" value="HTH_1"/>
    <property type="match status" value="1"/>
</dbReference>
<dbReference type="RefSeq" id="WP_008488178.1">
    <property type="nucleotide sequence ID" value="NZ_AMRG01000005.1"/>
</dbReference>
<dbReference type="GO" id="GO:0043565">
    <property type="term" value="F:sequence-specific DNA binding"/>
    <property type="evidence" value="ECO:0007669"/>
    <property type="project" value="TreeGrafter"/>
</dbReference>
<dbReference type="Proteomes" id="UP000014115">
    <property type="component" value="Unassembled WGS sequence"/>
</dbReference>
<gene>
    <name evidence="6" type="ORF">A10D4_05237</name>
</gene>
<evidence type="ECO:0000256" key="3">
    <source>
        <dbReference type="ARBA" id="ARBA00023125"/>
    </source>
</evidence>
<dbReference type="PANTHER" id="PTHR30537">
    <property type="entry name" value="HTH-TYPE TRANSCRIPTIONAL REGULATOR"/>
    <property type="match status" value="1"/>
</dbReference>
<proteinExistence type="inferred from homology"/>
<dbReference type="Pfam" id="PF03466">
    <property type="entry name" value="LysR_substrate"/>
    <property type="match status" value="1"/>
</dbReference>
<dbReference type="InterPro" id="IPR058163">
    <property type="entry name" value="LysR-type_TF_proteobact-type"/>
</dbReference>
<dbReference type="InterPro" id="IPR036390">
    <property type="entry name" value="WH_DNA-bd_sf"/>
</dbReference>
<dbReference type="GO" id="GO:0006351">
    <property type="term" value="P:DNA-templated transcription"/>
    <property type="evidence" value="ECO:0007669"/>
    <property type="project" value="TreeGrafter"/>
</dbReference>
<dbReference type="InterPro" id="IPR036388">
    <property type="entry name" value="WH-like_DNA-bd_sf"/>
</dbReference>
<keyword evidence="3" id="KW-0238">DNA-binding</keyword>
<evidence type="ECO:0000256" key="2">
    <source>
        <dbReference type="ARBA" id="ARBA00023015"/>
    </source>
</evidence>
<dbReference type="PROSITE" id="PS50931">
    <property type="entry name" value="HTH_LYSR"/>
    <property type="match status" value="1"/>
</dbReference>
<dbReference type="Gene3D" id="1.10.10.10">
    <property type="entry name" value="Winged helix-like DNA-binding domain superfamily/Winged helix DNA-binding domain"/>
    <property type="match status" value="1"/>
</dbReference>
<evidence type="ECO:0000256" key="4">
    <source>
        <dbReference type="ARBA" id="ARBA00023163"/>
    </source>
</evidence>
<dbReference type="PATRIC" id="fig|740709.3.peg.1068"/>
<keyword evidence="7" id="KW-1185">Reference proteome</keyword>
<evidence type="ECO:0000313" key="6">
    <source>
        <dbReference type="EMBL" id="EKE84445.1"/>
    </source>
</evidence>
<dbReference type="FunFam" id="1.10.10.10:FF:000001">
    <property type="entry name" value="LysR family transcriptional regulator"/>
    <property type="match status" value="1"/>
</dbReference>
<dbReference type="AlphaFoldDB" id="K2L3K4"/>
<feature type="domain" description="HTH lysR-type" evidence="5">
    <location>
        <begin position="1"/>
        <end position="59"/>
    </location>
</feature>
<dbReference type="Gene3D" id="3.40.190.290">
    <property type="match status" value="1"/>
</dbReference>
<keyword evidence="2" id="KW-0805">Transcription regulation</keyword>
<protein>
    <submittedName>
        <fullName evidence="6">LysR family transcriptional regulator</fullName>
    </submittedName>
</protein>
<dbReference type="GO" id="GO:0003700">
    <property type="term" value="F:DNA-binding transcription factor activity"/>
    <property type="evidence" value="ECO:0007669"/>
    <property type="project" value="InterPro"/>
</dbReference>
<reference evidence="6 7" key="1">
    <citation type="journal article" date="2012" name="J. Bacteriol.">
        <title>Genome Sequence of Idiomarina xiamenensis Type Strain 10-D-4.</title>
        <authorList>
            <person name="Lai Q."/>
            <person name="Wang L."/>
            <person name="Wang W."/>
            <person name="Shao Z."/>
        </authorList>
    </citation>
    <scope>NUCLEOTIDE SEQUENCE [LARGE SCALE GENOMIC DNA]</scope>
    <source>
        <strain evidence="6 7">10-D-4</strain>
    </source>
</reference>
<dbReference type="CDD" id="cd08422">
    <property type="entry name" value="PBP2_CrgA_like"/>
    <property type="match status" value="1"/>
</dbReference>
<sequence>MNQLSAIQAFLKVVDLGSYTRAADALNLSRTQVSKLVMQLEQALGARLLQRTTRRLQLTDAGARYRDKAQLALQQLDDAAAELSASTNKVHGRLRINGPMSFGIRYLAPLLTEFMQQHPQLTVQLDLNDRRVDLLEEGYDMAIRIGHLDDASYVAKPLATCAMHVVAAPDYLARQGTPRALAELKQHRCLTYHSSRHGNTWHIAKQAISVDSYFASNNGDSLVIAAEAGLGIAYQPSFLVQQSIRQGRLRTLFNDQPAEQLGVYAVYPARQYLSANVRLLSDYLKQGWGNPATWDID</sequence>
<evidence type="ECO:0000259" key="5">
    <source>
        <dbReference type="PROSITE" id="PS50931"/>
    </source>
</evidence>
<dbReference type="eggNOG" id="COG0583">
    <property type="taxonomic scope" value="Bacteria"/>
</dbReference>
<comment type="caution">
    <text evidence="6">The sequence shown here is derived from an EMBL/GenBank/DDBJ whole genome shotgun (WGS) entry which is preliminary data.</text>
</comment>
<dbReference type="OrthoDB" id="9786526at2"/>
<name>K2L3K4_9GAMM</name>
<accession>K2L3K4</accession>